<protein>
    <recommendedName>
        <fullName evidence="3">Outer membrane protein beta-barrel domain-containing protein</fullName>
    </recommendedName>
</protein>
<reference evidence="1 2" key="1">
    <citation type="submission" date="2017-04" db="EMBL/GenBank/DDBJ databases">
        <title>Whole genome sequence of Bdellovibrio bacteriovorus strain SSB218315.</title>
        <authorList>
            <person name="Oyedara O."/>
            <person name="Rodriguez-Perez M.A."/>
        </authorList>
    </citation>
    <scope>NUCLEOTIDE SEQUENCE [LARGE SCALE GENOMIC DNA]</scope>
    <source>
        <strain evidence="1 2">SSB218315</strain>
    </source>
</reference>
<gene>
    <name evidence="1" type="ORF">B9G79_13600</name>
</gene>
<sequence length="263" mass="28851">MTAPNPRTIPDAHLFGECTMKWGFLLAVIFSSAICNAQSLRDMAVAEAKYDGLAKQSATDAQVSGMLTLKDPRPEIITRNWKYFAGFSVQSFQPEGIATKDGSGSFDMSKNGTTVMPGLELGVMSPALQTKAVLWKLGLRAKGGFASQSAQVKLDSGYEIDDARLNTIMFSAGPVISMGWERLPWLSLNVSPQFGNISYTQSSSNDFATFSKSGAYESMNYGVDVMLGKKWSVFTEWSQRTLKDNNEIALQKDNFELGTKVTW</sequence>
<organism evidence="1 2">
    <name type="scientific">Bdellovibrio bacteriovorus</name>
    <dbReference type="NCBI Taxonomy" id="959"/>
    <lineage>
        <taxon>Bacteria</taxon>
        <taxon>Pseudomonadati</taxon>
        <taxon>Bdellovibrionota</taxon>
        <taxon>Bdellovibrionia</taxon>
        <taxon>Bdellovibrionales</taxon>
        <taxon>Pseudobdellovibrionaceae</taxon>
        <taxon>Bdellovibrio</taxon>
    </lineage>
</organism>
<evidence type="ECO:0000313" key="2">
    <source>
        <dbReference type="Proteomes" id="UP000197003"/>
    </source>
</evidence>
<proteinExistence type="predicted"/>
<name>A0A1Z3NAN0_BDEBC</name>
<accession>A0A1Z3NAN0</accession>
<dbReference type="OrthoDB" id="5291172at2"/>
<evidence type="ECO:0000313" key="1">
    <source>
        <dbReference type="EMBL" id="ASD64530.1"/>
    </source>
</evidence>
<dbReference type="Proteomes" id="UP000197003">
    <property type="component" value="Chromosome"/>
</dbReference>
<dbReference type="AlphaFoldDB" id="A0A1Z3NAN0"/>
<dbReference type="EMBL" id="CP020946">
    <property type="protein sequence ID" value="ASD64530.1"/>
    <property type="molecule type" value="Genomic_DNA"/>
</dbReference>
<evidence type="ECO:0008006" key="3">
    <source>
        <dbReference type="Google" id="ProtNLM"/>
    </source>
</evidence>